<feature type="region of interest" description="Disordered" evidence="1">
    <location>
        <begin position="41"/>
        <end position="87"/>
    </location>
</feature>
<organism evidence="3 4">
    <name type="scientific">Cystoisospora suis</name>
    <dbReference type="NCBI Taxonomy" id="483139"/>
    <lineage>
        <taxon>Eukaryota</taxon>
        <taxon>Sar</taxon>
        <taxon>Alveolata</taxon>
        <taxon>Apicomplexa</taxon>
        <taxon>Conoidasida</taxon>
        <taxon>Coccidia</taxon>
        <taxon>Eucoccidiorida</taxon>
        <taxon>Eimeriorina</taxon>
        <taxon>Sarcocystidae</taxon>
        <taxon>Cystoisospora</taxon>
    </lineage>
</organism>
<feature type="transmembrane region" description="Helical" evidence="2">
    <location>
        <begin position="16"/>
        <end position="35"/>
    </location>
</feature>
<reference evidence="3 4" key="1">
    <citation type="journal article" date="2017" name="Int. J. Parasitol.">
        <title>The genome of the protozoan parasite Cystoisospora suis and a reverse vaccinology approach to identify vaccine candidates.</title>
        <authorList>
            <person name="Palmieri N."/>
            <person name="Shrestha A."/>
            <person name="Ruttkowski B."/>
            <person name="Beck T."/>
            <person name="Vogl C."/>
            <person name="Tomley F."/>
            <person name="Blake D.P."/>
            <person name="Joachim A."/>
        </authorList>
    </citation>
    <scope>NUCLEOTIDE SEQUENCE [LARGE SCALE GENOMIC DNA]</scope>
    <source>
        <strain evidence="3 4">Wien I</strain>
    </source>
</reference>
<evidence type="ECO:0000313" key="3">
    <source>
        <dbReference type="EMBL" id="PHJ19698.1"/>
    </source>
</evidence>
<gene>
    <name evidence="3" type="ORF">CSUI_006471</name>
</gene>
<name>A0A2C6KTE1_9APIC</name>
<protein>
    <submittedName>
        <fullName evidence="3">Uncharacterized protein</fullName>
    </submittedName>
</protein>
<sequence>MWSVAPEAAHQRQSPAAAPILLFPLSLSFSFFQLFSKSRKRKKYNSRTQPGEKRFPGPANRRVSPAAGRVARRSVATLSPPPYATSQ</sequence>
<keyword evidence="2" id="KW-0812">Transmembrane</keyword>
<keyword evidence="4" id="KW-1185">Reference proteome</keyword>
<evidence type="ECO:0000256" key="1">
    <source>
        <dbReference type="SAM" id="MobiDB-lite"/>
    </source>
</evidence>
<dbReference type="RefSeq" id="XP_067921395.1">
    <property type="nucleotide sequence ID" value="XM_068066629.1"/>
</dbReference>
<comment type="caution">
    <text evidence="3">The sequence shown here is derived from an EMBL/GenBank/DDBJ whole genome shotgun (WGS) entry which is preliminary data.</text>
</comment>
<proteinExistence type="predicted"/>
<keyword evidence="2" id="KW-1133">Transmembrane helix</keyword>
<keyword evidence="2" id="KW-0472">Membrane</keyword>
<dbReference type="VEuPathDB" id="ToxoDB:CSUI_006471"/>
<dbReference type="GeneID" id="94429840"/>
<accession>A0A2C6KTE1</accession>
<dbReference type="EMBL" id="MIGC01003275">
    <property type="protein sequence ID" value="PHJ19698.1"/>
    <property type="molecule type" value="Genomic_DNA"/>
</dbReference>
<evidence type="ECO:0000256" key="2">
    <source>
        <dbReference type="SAM" id="Phobius"/>
    </source>
</evidence>
<dbReference type="Proteomes" id="UP000221165">
    <property type="component" value="Unassembled WGS sequence"/>
</dbReference>
<dbReference type="AlphaFoldDB" id="A0A2C6KTE1"/>
<evidence type="ECO:0000313" key="4">
    <source>
        <dbReference type="Proteomes" id="UP000221165"/>
    </source>
</evidence>